<dbReference type="OrthoDB" id="3171994at2"/>
<dbReference type="InterPro" id="IPR026881">
    <property type="entry name" value="WYL_dom"/>
</dbReference>
<evidence type="ECO:0000256" key="2">
    <source>
        <dbReference type="ARBA" id="ARBA00023163"/>
    </source>
</evidence>
<keyword evidence="1" id="KW-0805">Transcription regulation</keyword>
<dbReference type="GO" id="GO:0003700">
    <property type="term" value="F:DNA-binding transcription factor activity"/>
    <property type="evidence" value="ECO:0007669"/>
    <property type="project" value="InterPro"/>
</dbReference>
<dbReference type="GO" id="GO:0003677">
    <property type="term" value="F:DNA binding"/>
    <property type="evidence" value="ECO:0007669"/>
    <property type="project" value="UniProtKB-KW"/>
</dbReference>
<keyword evidence="5" id="KW-1185">Reference proteome</keyword>
<evidence type="ECO:0000313" key="5">
    <source>
        <dbReference type="Proteomes" id="UP000250028"/>
    </source>
</evidence>
<evidence type="ECO:0000259" key="3">
    <source>
        <dbReference type="PROSITE" id="PS51000"/>
    </source>
</evidence>
<feature type="domain" description="HTH deoR-type" evidence="3">
    <location>
        <begin position="2"/>
        <end position="57"/>
    </location>
</feature>
<accession>A0A2Y9C1P5</accession>
<protein>
    <submittedName>
        <fullName evidence="4">Predicted DNA-binding transcriptional regulator YafY, contains an HTH and WYL domains</fullName>
    </submittedName>
</protein>
<reference evidence="5" key="1">
    <citation type="submission" date="2016-10" db="EMBL/GenBank/DDBJ databases">
        <authorList>
            <person name="Varghese N."/>
            <person name="Submissions S."/>
        </authorList>
    </citation>
    <scope>NUCLEOTIDE SEQUENCE [LARGE SCALE GENOMIC DNA]</scope>
    <source>
        <strain evidence="5">DSM 22951</strain>
    </source>
</reference>
<dbReference type="Proteomes" id="UP000250028">
    <property type="component" value="Unassembled WGS sequence"/>
</dbReference>
<dbReference type="Gene3D" id="1.10.10.10">
    <property type="entry name" value="Winged helix-like DNA-binding domain superfamily/Winged helix DNA-binding domain"/>
    <property type="match status" value="1"/>
</dbReference>
<dbReference type="PROSITE" id="PS52050">
    <property type="entry name" value="WYL"/>
    <property type="match status" value="1"/>
</dbReference>
<dbReference type="InterPro" id="IPR036390">
    <property type="entry name" value="WH_DNA-bd_sf"/>
</dbReference>
<dbReference type="InterPro" id="IPR028349">
    <property type="entry name" value="PafC-like"/>
</dbReference>
<dbReference type="SUPFAM" id="SSF46785">
    <property type="entry name" value="Winged helix' DNA-binding domain"/>
    <property type="match status" value="1"/>
</dbReference>
<sequence>MRADRLLSIMLLLRTRDRVTATELAERLEVSERTILRDMEALSAAGVPVYADRGRSGGFSMLDGFRADVSDLTPMETQVLFAYLGLDTFGDLGLSRQLGSALDKLAVNATLGDVNRLREVVHVDRRRWFAGTDDVTHLPGLRRACADRRRVRIRYQSPRDDRPVSRVLDPLGVVENGNRWYLVAYHQGEPRSYRLARVRAVTVLDAPARLPDGASLASVWESLRSAFETGPEPTHAVLRIPAELEDAVRTVLQGQLATGHELSVIRRDAGSVDVSGAYRFRQAVIGMCLGYAGQVQIVAPADLRHEAARVAIAAANAHTTSVAG</sequence>
<dbReference type="InterPro" id="IPR036388">
    <property type="entry name" value="WH-like_DNA-bd_sf"/>
</dbReference>
<dbReference type="RefSeq" id="WP_109685481.1">
    <property type="nucleotide sequence ID" value="NZ_QGDN01000001.1"/>
</dbReference>
<dbReference type="InterPro" id="IPR013196">
    <property type="entry name" value="HTH_11"/>
</dbReference>
<dbReference type="InterPro" id="IPR051534">
    <property type="entry name" value="CBASS_pafABC_assoc_protein"/>
</dbReference>
<evidence type="ECO:0000313" key="4">
    <source>
        <dbReference type="EMBL" id="SSA34703.1"/>
    </source>
</evidence>
<dbReference type="Pfam" id="PF13280">
    <property type="entry name" value="WYL"/>
    <property type="match status" value="1"/>
</dbReference>
<keyword evidence="2" id="KW-0804">Transcription</keyword>
<dbReference type="PANTHER" id="PTHR34580:SF1">
    <property type="entry name" value="PROTEIN PAFC"/>
    <property type="match status" value="1"/>
</dbReference>
<organism evidence="4 5">
    <name type="scientific">Branchiibius hedensis</name>
    <dbReference type="NCBI Taxonomy" id="672460"/>
    <lineage>
        <taxon>Bacteria</taxon>
        <taxon>Bacillati</taxon>
        <taxon>Actinomycetota</taxon>
        <taxon>Actinomycetes</taxon>
        <taxon>Micrococcales</taxon>
        <taxon>Dermacoccaceae</taxon>
        <taxon>Branchiibius</taxon>
    </lineage>
</organism>
<dbReference type="InterPro" id="IPR001034">
    <property type="entry name" value="DeoR_HTH"/>
</dbReference>
<keyword evidence="4" id="KW-0238">DNA-binding</keyword>
<dbReference type="PROSITE" id="PS51000">
    <property type="entry name" value="HTH_DEOR_2"/>
    <property type="match status" value="1"/>
</dbReference>
<dbReference type="EMBL" id="UESZ01000001">
    <property type="protein sequence ID" value="SSA34703.1"/>
    <property type="molecule type" value="Genomic_DNA"/>
</dbReference>
<dbReference type="Pfam" id="PF08279">
    <property type="entry name" value="HTH_11"/>
    <property type="match status" value="1"/>
</dbReference>
<proteinExistence type="predicted"/>
<gene>
    <name evidence="4" type="ORF">SAMN04489750_2028</name>
</gene>
<evidence type="ECO:0000256" key="1">
    <source>
        <dbReference type="ARBA" id="ARBA00023015"/>
    </source>
</evidence>
<dbReference type="PANTHER" id="PTHR34580">
    <property type="match status" value="1"/>
</dbReference>
<name>A0A2Y9C1P5_9MICO</name>
<dbReference type="AlphaFoldDB" id="A0A2Y9C1P5"/>
<dbReference type="PIRSF" id="PIRSF016838">
    <property type="entry name" value="PafC"/>
    <property type="match status" value="1"/>
</dbReference>